<dbReference type="InterPro" id="IPR013094">
    <property type="entry name" value="AB_hydrolase_3"/>
</dbReference>
<dbReference type="SUPFAM" id="SSF53474">
    <property type="entry name" value="alpha/beta-Hydrolases"/>
    <property type="match status" value="1"/>
</dbReference>
<comment type="caution">
    <text evidence="5">The sequence shown here is derived from an EMBL/GenBank/DDBJ whole genome shotgun (WGS) entry which is preliminary data.</text>
</comment>
<feature type="domain" description="Alpha/beta hydrolase fold-3" evidence="4">
    <location>
        <begin position="158"/>
        <end position="404"/>
    </location>
</feature>
<keyword evidence="6" id="KW-1185">Reference proteome</keyword>
<dbReference type="PROSITE" id="PS01174">
    <property type="entry name" value="LIPASE_GDXG_SER"/>
    <property type="match status" value="1"/>
</dbReference>
<dbReference type="PANTHER" id="PTHR48081">
    <property type="entry name" value="AB HYDROLASE SUPERFAMILY PROTEIN C4A8.06C"/>
    <property type="match status" value="1"/>
</dbReference>
<dbReference type="Proteomes" id="UP001220324">
    <property type="component" value="Unassembled WGS sequence"/>
</dbReference>
<protein>
    <recommendedName>
        <fullName evidence="4">Alpha/beta hydrolase fold-3 domain-containing protein</fullName>
    </recommendedName>
</protein>
<dbReference type="InterPro" id="IPR033140">
    <property type="entry name" value="Lipase_GDXG_put_SER_AS"/>
</dbReference>
<dbReference type="AlphaFoldDB" id="A0AAD6GF67"/>
<gene>
    <name evidence="5" type="ORF">N7494_006365</name>
</gene>
<evidence type="ECO:0000313" key="6">
    <source>
        <dbReference type="Proteomes" id="UP001220324"/>
    </source>
</evidence>
<evidence type="ECO:0000256" key="3">
    <source>
        <dbReference type="PROSITE-ProRule" id="PRU10038"/>
    </source>
</evidence>
<dbReference type="PANTHER" id="PTHR48081:SF25">
    <property type="entry name" value="PUTATIVE (AFU_ORTHOLOGUE AFUA_3G11560)-RELATED"/>
    <property type="match status" value="1"/>
</dbReference>
<dbReference type="InterPro" id="IPR029058">
    <property type="entry name" value="AB_hydrolase_fold"/>
</dbReference>
<dbReference type="EMBL" id="JAQIZZ010000005">
    <property type="protein sequence ID" value="KAJ5541289.1"/>
    <property type="molecule type" value="Genomic_DNA"/>
</dbReference>
<dbReference type="Gene3D" id="3.40.50.1820">
    <property type="entry name" value="alpha/beta hydrolase"/>
    <property type="match status" value="1"/>
</dbReference>
<keyword evidence="2" id="KW-0378">Hydrolase</keyword>
<dbReference type="GO" id="GO:0016787">
    <property type="term" value="F:hydrolase activity"/>
    <property type="evidence" value="ECO:0007669"/>
    <property type="project" value="UniProtKB-KW"/>
</dbReference>
<name>A0AAD6GF67_9EURO</name>
<dbReference type="Pfam" id="PF07859">
    <property type="entry name" value="Abhydrolase_3"/>
    <property type="match status" value="1"/>
</dbReference>
<dbReference type="GO" id="GO:0017000">
    <property type="term" value="P:antibiotic biosynthetic process"/>
    <property type="evidence" value="ECO:0007669"/>
    <property type="project" value="UniProtKB-ARBA"/>
</dbReference>
<evidence type="ECO:0000313" key="5">
    <source>
        <dbReference type="EMBL" id="KAJ5541289.1"/>
    </source>
</evidence>
<evidence type="ECO:0000256" key="2">
    <source>
        <dbReference type="ARBA" id="ARBA00022801"/>
    </source>
</evidence>
<evidence type="ECO:0000256" key="1">
    <source>
        <dbReference type="ARBA" id="ARBA00010515"/>
    </source>
</evidence>
<reference evidence="5 6" key="1">
    <citation type="journal article" date="2023" name="IMA Fungus">
        <title>Comparative genomic study of the Penicillium genus elucidates a diverse pangenome and 15 lateral gene transfer events.</title>
        <authorList>
            <person name="Petersen C."/>
            <person name="Sorensen T."/>
            <person name="Nielsen M.R."/>
            <person name="Sondergaard T.E."/>
            <person name="Sorensen J.L."/>
            <person name="Fitzpatrick D.A."/>
            <person name="Frisvad J.C."/>
            <person name="Nielsen K.L."/>
        </authorList>
    </citation>
    <scope>NUCLEOTIDE SEQUENCE [LARGE SCALE GENOMIC DNA]</scope>
    <source>
        <strain evidence="5 6">IBT 35679</strain>
    </source>
</reference>
<sequence length="494" mass="54673">MSDMKHTITQLKLLVSRIPLILRTLILHGIRMSPVSGKQDLRTELITVIIRSFVSGDDRKTMTETQKNSMRDPGIKGPMWVAKVTLPQPEMDVRDAVLHAIEILGNGQETFDIPAVNEVGAEWTGYRRGVGKNEPQPDISEEEKYRALRKDITSDMTILYLHGGAYMMMDPCTHRLPVSNLSRLTGAQALSVRYRLAPQNPFPAALVDALTAYLSLIHPPKGSLHEPVPANKIVIAGDSAGGNLTFALLQTLLTLRRASRAITFHGEEVNIELPAGVAGISPWCDVSLCMPSVVNYRKYDYMDIRPGGVDVPDYTKPYTPFAFPADDAWPSSPPRVDTFCNAPSTDHPLVSPMAASPDLWKDAPPVFITVGEECLTDEGLVLARRMHKAGVSVVAEMFEGKPHCHGLIMLSTPTGKRCFEGLAGFCSGAVKGVVTPTGGLTYYGFKLRSTRQIPLEEACEVGDEEVDERLRENKKWRMESEKVLLKEWRERARL</sequence>
<comment type="similarity">
    <text evidence="1">Belongs to the 'GDXG' lipolytic enzyme family.</text>
</comment>
<dbReference type="GO" id="GO:0072330">
    <property type="term" value="P:monocarboxylic acid biosynthetic process"/>
    <property type="evidence" value="ECO:0007669"/>
    <property type="project" value="UniProtKB-ARBA"/>
</dbReference>
<feature type="active site" evidence="3">
    <location>
        <position position="239"/>
    </location>
</feature>
<evidence type="ECO:0000259" key="4">
    <source>
        <dbReference type="Pfam" id="PF07859"/>
    </source>
</evidence>
<proteinExistence type="inferred from homology"/>
<accession>A0AAD6GF67</accession>
<organism evidence="5 6">
    <name type="scientific">Penicillium frequentans</name>
    <dbReference type="NCBI Taxonomy" id="3151616"/>
    <lineage>
        <taxon>Eukaryota</taxon>
        <taxon>Fungi</taxon>
        <taxon>Dikarya</taxon>
        <taxon>Ascomycota</taxon>
        <taxon>Pezizomycotina</taxon>
        <taxon>Eurotiomycetes</taxon>
        <taxon>Eurotiomycetidae</taxon>
        <taxon>Eurotiales</taxon>
        <taxon>Aspergillaceae</taxon>
        <taxon>Penicillium</taxon>
    </lineage>
</organism>
<dbReference type="InterPro" id="IPR050300">
    <property type="entry name" value="GDXG_lipolytic_enzyme"/>
</dbReference>